<evidence type="ECO:0000256" key="3">
    <source>
        <dbReference type="ARBA" id="ARBA00022553"/>
    </source>
</evidence>
<keyword evidence="15" id="KW-1185">Reference proteome</keyword>
<dbReference type="GO" id="GO:0005789">
    <property type="term" value="C:endoplasmic reticulum membrane"/>
    <property type="evidence" value="ECO:0007669"/>
    <property type="project" value="UniProtKB-SubCell"/>
</dbReference>
<proteinExistence type="predicted"/>
<feature type="compositionally biased region" description="Low complexity" evidence="12">
    <location>
        <begin position="221"/>
        <end position="233"/>
    </location>
</feature>
<dbReference type="Pfam" id="PF00789">
    <property type="entry name" value="UBX"/>
    <property type="match status" value="1"/>
</dbReference>
<dbReference type="InterPro" id="IPR001012">
    <property type="entry name" value="UBX_dom"/>
</dbReference>
<dbReference type="InterPro" id="IPR036249">
    <property type="entry name" value="Thioredoxin-like_sf"/>
</dbReference>
<dbReference type="SUPFAM" id="SSF54236">
    <property type="entry name" value="Ubiquitin-like"/>
    <property type="match status" value="1"/>
</dbReference>
<dbReference type="Gene3D" id="3.40.30.10">
    <property type="entry name" value="Glutaredoxin"/>
    <property type="match status" value="1"/>
</dbReference>
<evidence type="ECO:0000256" key="11">
    <source>
        <dbReference type="ARBA" id="ARBA00046062"/>
    </source>
</evidence>
<evidence type="ECO:0000313" key="14">
    <source>
        <dbReference type="EMBL" id="KAJ8775984.1"/>
    </source>
</evidence>
<dbReference type="CDD" id="cd16117">
    <property type="entry name" value="UBX_UBXN4"/>
    <property type="match status" value="1"/>
</dbReference>
<feature type="region of interest" description="Disordered" evidence="12">
    <location>
        <begin position="98"/>
        <end position="118"/>
    </location>
</feature>
<protein>
    <recommendedName>
        <fullName evidence="9">UBX domain-containing protein 4</fullName>
    </recommendedName>
    <alternativeName>
        <fullName evidence="10">UBX domain-containing protein 2</fullName>
    </alternativeName>
</protein>
<evidence type="ECO:0000256" key="7">
    <source>
        <dbReference type="ARBA" id="ARBA00023242"/>
    </source>
</evidence>
<dbReference type="PANTHER" id="PTHR46424:SF1">
    <property type="entry name" value="UBX DOMAIN-CONTAINING PROTEIN 4"/>
    <property type="match status" value="1"/>
</dbReference>
<keyword evidence="7" id="KW-0539">Nucleus</keyword>
<evidence type="ECO:0000256" key="2">
    <source>
        <dbReference type="ARBA" id="ARBA00004406"/>
    </source>
</evidence>
<evidence type="ECO:0000256" key="4">
    <source>
        <dbReference type="ARBA" id="ARBA00022824"/>
    </source>
</evidence>
<dbReference type="FunFam" id="3.10.20.90:FF:000196">
    <property type="entry name" value="UBX domain-containing protein 4"/>
    <property type="match status" value="1"/>
</dbReference>
<evidence type="ECO:0000256" key="5">
    <source>
        <dbReference type="ARBA" id="ARBA00023136"/>
    </source>
</evidence>
<feature type="region of interest" description="Disordered" evidence="12">
    <location>
        <begin position="181"/>
        <end position="202"/>
    </location>
</feature>
<dbReference type="Gene3D" id="3.10.20.90">
    <property type="entry name" value="Phosphatidylinositol 3-kinase Catalytic Subunit, Chain A, domain 1"/>
    <property type="match status" value="1"/>
</dbReference>
<evidence type="ECO:0000256" key="12">
    <source>
        <dbReference type="SAM" id="MobiDB-lite"/>
    </source>
</evidence>
<gene>
    <name evidence="14" type="ORF">J1605_015918</name>
</gene>
<evidence type="ECO:0000256" key="1">
    <source>
        <dbReference type="ARBA" id="ARBA00004259"/>
    </source>
</evidence>
<dbReference type="Proteomes" id="UP001159641">
    <property type="component" value="Unassembled WGS sequence"/>
</dbReference>
<comment type="function">
    <text evidence="11">Involved in endoplasmic reticulum-associated protein degradation (ERAD). Acts as a platform to recruit both UBQLN1 and VCP to the ER during ERAD.</text>
</comment>
<feature type="compositionally biased region" description="Polar residues" evidence="12">
    <location>
        <begin position="515"/>
        <end position="530"/>
    </location>
</feature>
<dbReference type="PROSITE" id="PS50033">
    <property type="entry name" value="UBX"/>
    <property type="match status" value="1"/>
</dbReference>
<keyword evidence="4" id="KW-0256">Endoplasmic reticulum</keyword>
<feature type="region of interest" description="Disordered" evidence="12">
    <location>
        <begin position="1"/>
        <end position="34"/>
    </location>
</feature>
<feature type="region of interest" description="Disordered" evidence="12">
    <location>
        <begin position="289"/>
        <end position="384"/>
    </location>
</feature>
<feature type="compositionally biased region" description="Polar residues" evidence="12">
    <location>
        <begin position="478"/>
        <end position="491"/>
    </location>
</feature>
<name>A0AB34GCF3_ESCRO</name>
<comment type="subunit">
    <text evidence="8">Directly interacts with VCP. Interacts with UBQLN1. Forms a complex with VCP and UBQLN1.</text>
</comment>
<dbReference type="InterPro" id="IPR029071">
    <property type="entry name" value="Ubiquitin-like_domsf"/>
</dbReference>
<feature type="compositionally biased region" description="Basic and acidic residues" evidence="12">
    <location>
        <begin position="185"/>
        <end position="200"/>
    </location>
</feature>
<accession>A0AB34GCF3</accession>
<dbReference type="GO" id="GO:0005635">
    <property type="term" value="C:nuclear envelope"/>
    <property type="evidence" value="ECO:0007669"/>
    <property type="project" value="UniProtKB-SubCell"/>
</dbReference>
<sequence>MGHRGELTDWRSRKPENSWSANGEGSPSQPRTTVNHLSVCDDKKLDFENSHWSQAGGLGCWAGVLPMVRDTPTETWSSSSLPLDLGTDLVSTVPQRRAHGSEAHVSAPKKPINPWNPAHGKSFISRAREGRSLGPSAADIPAAGGASTVAVKWGSGRGTIASTTLKWKGFQGLRSRGRLHAPTCQRDKARERGADGDAWRHVSRGAPRPARLRASWGPLTGLRAGAEPEAGRGAQRRRGRGQLRDRGDNTASECLCPRVAMLWFQGAIPAAIASAKRSGAVFVVFVAGEGGEGPRRGRGTPSGLLLTPGAPSLSSGRQEARAARLPGVSAPPPSVWSAPGLAPTARFSRPPAGGTAPASPPKRAEPRGDDEQSTQMAASWEDEKVTEASSNSFVAIKIDTKSEACLQFSQIYPVVCVPSSFFIGDSGIPLEVIAGSVPADELVTRIHKVRQMHSLKGEIPVSNSGQSGSSVSTPSTSFDHNNTSENCQSRNVELCETPPTSDTKPDSAAGGEISGQATVSQEPGGCSNQRPTEELTVRVERLTKKLEERREEKRKEEEQREIKKEIERRKTGKEMLDYKRKQEEELTKRMLEERNREKAEDRAARERIKQQIALDRAERAARFAKTKEEVEAAKAAALLAKQAEMEVKRDSSIKERSSVARIQFRLPDGSSFTNQFPSDAPLEEARQFAAQTVGNTYGNFSLATMFPRREFTKEDYKKKLLDLELAPSASVVLLPV</sequence>
<comment type="caution">
    <text evidence="14">The sequence shown here is derived from an EMBL/GenBank/DDBJ whole genome shotgun (WGS) entry which is preliminary data.</text>
</comment>
<organism evidence="14 15">
    <name type="scientific">Eschrichtius robustus</name>
    <name type="common">California gray whale</name>
    <name type="synonym">Eschrichtius gibbosus</name>
    <dbReference type="NCBI Taxonomy" id="9764"/>
    <lineage>
        <taxon>Eukaryota</taxon>
        <taxon>Metazoa</taxon>
        <taxon>Chordata</taxon>
        <taxon>Craniata</taxon>
        <taxon>Vertebrata</taxon>
        <taxon>Euteleostomi</taxon>
        <taxon>Mammalia</taxon>
        <taxon>Eutheria</taxon>
        <taxon>Laurasiatheria</taxon>
        <taxon>Artiodactyla</taxon>
        <taxon>Whippomorpha</taxon>
        <taxon>Cetacea</taxon>
        <taxon>Mysticeti</taxon>
        <taxon>Eschrichtiidae</taxon>
        <taxon>Eschrichtius</taxon>
    </lineage>
</organism>
<keyword evidence="5" id="KW-0472">Membrane</keyword>
<dbReference type="AlphaFoldDB" id="A0AB34GCF3"/>
<evidence type="ECO:0000256" key="6">
    <source>
        <dbReference type="ARBA" id="ARBA00023230"/>
    </source>
</evidence>
<feature type="domain" description="UBX" evidence="13">
    <location>
        <begin position="655"/>
        <end position="733"/>
    </location>
</feature>
<evidence type="ECO:0000256" key="10">
    <source>
        <dbReference type="ARBA" id="ARBA00041575"/>
    </source>
</evidence>
<comment type="subcellular location">
    <subcellularLocation>
        <location evidence="2">Endoplasmic reticulum membrane</location>
        <topology evidence="2">Peripheral membrane protein</topology>
    </subcellularLocation>
    <subcellularLocation>
        <location evidence="1">Nucleus envelope</location>
    </subcellularLocation>
</comment>
<evidence type="ECO:0000259" key="13">
    <source>
        <dbReference type="PROSITE" id="PS50033"/>
    </source>
</evidence>
<feature type="region of interest" description="Disordered" evidence="12">
    <location>
        <begin position="456"/>
        <end position="533"/>
    </location>
</feature>
<feature type="compositionally biased region" description="Low complexity" evidence="12">
    <location>
        <begin position="460"/>
        <end position="477"/>
    </location>
</feature>
<dbReference type="SMART" id="SM00166">
    <property type="entry name" value="UBX"/>
    <property type="match status" value="1"/>
</dbReference>
<evidence type="ECO:0000256" key="9">
    <source>
        <dbReference type="ARBA" id="ARBA00040925"/>
    </source>
</evidence>
<dbReference type="PANTHER" id="PTHR46424">
    <property type="entry name" value="UBX DOMAIN-CONTAINING PROTEIN 4"/>
    <property type="match status" value="1"/>
</dbReference>
<keyword evidence="6" id="KW-0834">Unfolded protein response</keyword>
<feature type="compositionally biased region" description="Low complexity" evidence="12">
    <location>
        <begin position="299"/>
        <end position="316"/>
    </location>
</feature>
<dbReference type="EMBL" id="JAIQCJ010002531">
    <property type="protein sequence ID" value="KAJ8775984.1"/>
    <property type="molecule type" value="Genomic_DNA"/>
</dbReference>
<reference evidence="14 15" key="1">
    <citation type="submission" date="2022-11" db="EMBL/GenBank/DDBJ databases">
        <title>Whole genome sequence of Eschrichtius robustus ER-17-0199.</title>
        <authorList>
            <person name="Bruniche-Olsen A."/>
            <person name="Black A.N."/>
            <person name="Fields C.J."/>
            <person name="Walden K."/>
            <person name="Dewoody J.A."/>
        </authorList>
    </citation>
    <scope>NUCLEOTIDE SEQUENCE [LARGE SCALE GENOMIC DNA]</scope>
    <source>
        <strain evidence="14">ER-17-0199</strain>
        <tissue evidence="14">Blubber</tissue>
    </source>
</reference>
<evidence type="ECO:0000313" key="15">
    <source>
        <dbReference type="Proteomes" id="UP001159641"/>
    </source>
</evidence>
<evidence type="ECO:0000256" key="8">
    <source>
        <dbReference type="ARBA" id="ARBA00038812"/>
    </source>
</evidence>
<feature type="compositionally biased region" description="Polar residues" evidence="12">
    <location>
        <begin position="17"/>
        <end position="34"/>
    </location>
</feature>
<dbReference type="GO" id="GO:0006986">
    <property type="term" value="P:response to unfolded protein"/>
    <property type="evidence" value="ECO:0007669"/>
    <property type="project" value="UniProtKB-KW"/>
</dbReference>
<feature type="region of interest" description="Disordered" evidence="12">
    <location>
        <begin position="218"/>
        <end position="250"/>
    </location>
</feature>
<dbReference type="GO" id="GO:0036503">
    <property type="term" value="P:ERAD pathway"/>
    <property type="evidence" value="ECO:0007669"/>
    <property type="project" value="TreeGrafter"/>
</dbReference>
<dbReference type="SUPFAM" id="SSF52833">
    <property type="entry name" value="Thioredoxin-like"/>
    <property type="match status" value="1"/>
</dbReference>
<keyword evidence="3" id="KW-0597">Phosphoprotein</keyword>
<feature type="compositionally biased region" description="Basic and acidic residues" evidence="12">
    <location>
        <begin position="1"/>
        <end position="16"/>
    </location>
</feature>